<organism evidence="2 3">
    <name type="scientific">Chryseobacterium camelliae</name>
    <dbReference type="NCBI Taxonomy" id="1265445"/>
    <lineage>
        <taxon>Bacteria</taxon>
        <taxon>Pseudomonadati</taxon>
        <taxon>Bacteroidota</taxon>
        <taxon>Flavobacteriia</taxon>
        <taxon>Flavobacteriales</taxon>
        <taxon>Weeksellaceae</taxon>
        <taxon>Chryseobacterium group</taxon>
        <taxon>Chryseobacterium</taxon>
    </lineage>
</organism>
<feature type="domain" description="DUF3805" evidence="1">
    <location>
        <begin position="4"/>
        <end position="114"/>
    </location>
</feature>
<dbReference type="Gene3D" id="3.40.1000.10">
    <property type="entry name" value="Mog1/PsbP, alpha/beta/alpha sandwich"/>
    <property type="match status" value="1"/>
</dbReference>
<comment type="caution">
    <text evidence="2">The sequence shown here is derived from an EMBL/GenBank/DDBJ whole genome shotgun (WGS) entry which is preliminary data.</text>
</comment>
<evidence type="ECO:0000313" key="3">
    <source>
        <dbReference type="Proteomes" id="UP001225072"/>
    </source>
</evidence>
<dbReference type="Pfam" id="PF12712">
    <property type="entry name" value="DUF3805"/>
    <property type="match status" value="1"/>
</dbReference>
<dbReference type="EMBL" id="JAUTAL010000001">
    <property type="protein sequence ID" value="MDQ1097671.1"/>
    <property type="molecule type" value="Genomic_DNA"/>
</dbReference>
<name>A0ABU0TKY4_9FLAO</name>
<gene>
    <name evidence="2" type="ORF">QE404_002818</name>
</gene>
<dbReference type="RefSeq" id="WP_307451363.1">
    <property type="nucleotide sequence ID" value="NZ_JAUTAL010000001.1"/>
</dbReference>
<dbReference type="InterPro" id="IPR024315">
    <property type="entry name" value="DUF3805"/>
</dbReference>
<keyword evidence="3" id="KW-1185">Reference proteome</keyword>
<proteinExistence type="predicted"/>
<accession>A0ABU0TKY4</accession>
<protein>
    <recommendedName>
        <fullName evidence="1">DUF3805 domain-containing protein</fullName>
    </recommendedName>
</protein>
<evidence type="ECO:0000313" key="2">
    <source>
        <dbReference type="EMBL" id="MDQ1097671.1"/>
    </source>
</evidence>
<sequence length="139" mass="16597">MNYKKFKSNQGWLSFEYPSSMIQIEEDEGTYLFYTEDTGSFRITPLLLEGKGNFDADQFLRNRQREYGGEIKLNSAQNEYLYYKSLDEDDDLIIYNWIFAKNDKIIYCSYTIDVDTEEQEKIIIEKREVLTIIENLNFV</sequence>
<dbReference type="Proteomes" id="UP001225072">
    <property type="component" value="Unassembled WGS sequence"/>
</dbReference>
<reference evidence="2 3" key="1">
    <citation type="submission" date="2023-07" db="EMBL/GenBank/DDBJ databases">
        <title>Functional and genomic diversity of the sorghum phyllosphere microbiome.</title>
        <authorList>
            <person name="Shade A."/>
        </authorList>
    </citation>
    <scope>NUCLEOTIDE SEQUENCE [LARGE SCALE GENOMIC DNA]</scope>
    <source>
        <strain evidence="2 3">SORGH_AS_1064</strain>
    </source>
</reference>
<evidence type="ECO:0000259" key="1">
    <source>
        <dbReference type="Pfam" id="PF12712"/>
    </source>
</evidence>